<organism evidence="3 4">
    <name type="scientific">Luedemannella flava</name>
    <dbReference type="NCBI Taxonomy" id="349316"/>
    <lineage>
        <taxon>Bacteria</taxon>
        <taxon>Bacillati</taxon>
        <taxon>Actinomycetota</taxon>
        <taxon>Actinomycetes</taxon>
        <taxon>Micromonosporales</taxon>
        <taxon>Micromonosporaceae</taxon>
        <taxon>Luedemannella</taxon>
    </lineage>
</organism>
<keyword evidence="2" id="KW-0812">Transmembrane</keyword>
<feature type="region of interest" description="Disordered" evidence="1">
    <location>
        <begin position="66"/>
        <end position="87"/>
    </location>
</feature>
<evidence type="ECO:0000256" key="1">
    <source>
        <dbReference type="SAM" id="MobiDB-lite"/>
    </source>
</evidence>
<reference evidence="4" key="1">
    <citation type="journal article" date="2019" name="Int. J. Syst. Evol. Microbiol.">
        <title>The Global Catalogue of Microorganisms (GCM) 10K type strain sequencing project: providing services to taxonomists for standard genome sequencing and annotation.</title>
        <authorList>
            <consortium name="The Broad Institute Genomics Platform"/>
            <consortium name="The Broad Institute Genome Sequencing Center for Infectious Disease"/>
            <person name="Wu L."/>
            <person name="Ma J."/>
        </authorList>
    </citation>
    <scope>NUCLEOTIDE SEQUENCE [LARGE SCALE GENOMIC DNA]</scope>
    <source>
        <strain evidence="4">JCM 13250</strain>
    </source>
</reference>
<accession>A0ABP4Y937</accession>
<evidence type="ECO:0000313" key="3">
    <source>
        <dbReference type="EMBL" id="GAA1802009.1"/>
    </source>
</evidence>
<evidence type="ECO:0000313" key="4">
    <source>
        <dbReference type="Proteomes" id="UP001500218"/>
    </source>
</evidence>
<dbReference type="Proteomes" id="UP001500218">
    <property type="component" value="Unassembled WGS sequence"/>
</dbReference>
<evidence type="ECO:0000256" key="2">
    <source>
        <dbReference type="SAM" id="Phobius"/>
    </source>
</evidence>
<proteinExistence type="predicted"/>
<protein>
    <submittedName>
        <fullName evidence="3">Uncharacterized protein</fullName>
    </submittedName>
</protein>
<dbReference type="EMBL" id="BAAALT010000061">
    <property type="protein sequence ID" value="GAA1802009.1"/>
    <property type="molecule type" value="Genomic_DNA"/>
</dbReference>
<keyword evidence="2" id="KW-1133">Transmembrane helix</keyword>
<gene>
    <name evidence="3" type="ORF">GCM10009682_24880</name>
</gene>
<comment type="caution">
    <text evidence="3">The sequence shown here is derived from an EMBL/GenBank/DDBJ whole genome shotgun (WGS) entry which is preliminary data.</text>
</comment>
<name>A0ABP4Y937_9ACTN</name>
<feature type="transmembrane region" description="Helical" evidence="2">
    <location>
        <begin position="6"/>
        <end position="27"/>
    </location>
</feature>
<keyword evidence="2" id="KW-0472">Membrane</keyword>
<sequence>MGFLKTVAVPLAIALAVILLIYAVVYAGSAKRAKRYRPGRPFTFTPVWFLAAPDRQLVGAGEHRQLTGAAGAADRPHGQTGGASDRW</sequence>
<keyword evidence="4" id="KW-1185">Reference proteome</keyword>